<feature type="chain" id="PRO_5015726369" description="Porin" evidence="1">
    <location>
        <begin position="19"/>
        <end position="390"/>
    </location>
</feature>
<dbReference type="OrthoDB" id="9807854at2"/>
<organism evidence="2 3">
    <name type="scientific">Flavobacterium pallidum</name>
    <dbReference type="NCBI Taxonomy" id="2172098"/>
    <lineage>
        <taxon>Bacteria</taxon>
        <taxon>Pseudomonadati</taxon>
        <taxon>Bacteroidota</taxon>
        <taxon>Flavobacteriia</taxon>
        <taxon>Flavobacteriales</taxon>
        <taxon>Flavobacteriaceae</taxon>
        <taxon>Flavobacterium</taxon>
    </lineage>
</organism>
<dbReference type="Proteomes" id="UP000244937">
    <property type="component" value="Chromosome"/>
</dbReference>
<dbReference type="Pfam" id="PF07396">
    <property type="entry name" value="Porin_O_P"/>
    <property type="match status" value="1"/>
</dbReference>
<keyword evidence="1" id="KW-0732">Signal</keyword>
<protein>
    <recommendedName>
        <fullName evidence="4">Porin</fullName>
    </recommendedName>
</protein>
<accession>A0A2S1SHW9</accession>
<dbReference type="KEGG" id="fpal:HYN49_08630"/>
<gene>
    <name evidence="2" type="ORF">HYN49_08630</name>
</gene>
<reference evidence="2 3" key="1">
    <citation type="submission" date="2018-05" db="EMBL/GenBank/DDBJ databases">
        <title>Genome sequencing of Flavobacterium sp. HYN0049.</title>
        <authorList>
            <person name="Yi H."/>
            <person name="Baek C."/>
        </authorList>
    </citation>
    <scope>NUCLEOTIDE SEQUENCE [LARGE SCALE GENOMIC DNA]</scope>
    <source>
        <strain evidence="2 3">HYN0049</strain>
    </source>
</reference>
<evidence type="ECO:0000256" key="1">
    <source>
        <dbReference type="SAM" id="SignalP"/>
    </source>
</evidence>
<dbReference type="Gene3D" id="2.40.160.10">
    <property type="entry name" value="Porin"/>
    <property type="match status" value="1"/>
</dbReference>
<evidence type="ECO:0000313" key="3">
    <source>
        <dbReference type="Proteomes" id="UP000244937"/>
    </source>
</evidence>
<keyword evidence="3" id="KW-1185">Reference proteome</keyword>
<dbReference type="AlphaFoldDB" id="A0A2S1SHW9"/>
<dbReference type="EMBL" id="CP029187">
    <property type="protein sequence ID" value="AWI25959.1"/>
    <property type="molecule type" value="Genomic_DNA"/>
</dbReference>
<evidence type="ECO:0008006" key="4">
    <source>
        <dbReference type="Google" id="ProtNLM"/>
    </source>
</evidence>
<feature type="signal peptide" evidence="1">
    <location>
        <begin position="1"/>
        <end position="18"/>
    </location>
</feature>
<dbReference type="InterPro" id="IPR010870">
    <property type="entry name" value="Porin_O/P"/>
</dbReference>
<dbReference type="InterPro" id="IPR023614">
    <property type="entry name" value="Porin_dom_sf"/>
</dbReference>
<dbReference type="RefSeq" id="WP_108903739.1">
    <property type="nucleotide sequence ID" value="NZ_CP029187.1"/>
</dbReference>
<sequence length="390" mass="44415">MKHFYLYLILLSVSGASAQLTLTNGNHTLEISGSVSAYYNYRALKDGEFEKDKDRFKLRDAQLQLEGRIGNIWEYELQMDFADMSANNSNAQPDPENPGLMDAYVKYKGLKLFDVQVGYGKLFYSRSSMVPFAYSPYWQRADLVRGDIFSQRDVGVTIMKDFLNQRLNVYAGIYTGLGELSLQGDNDASGQPEYAARVDFSYPSRFRYRDIDDRITPIPMFTIGINARYANKTLPEGEVFPENAEGEYGLKVINGKKYVYGFDAAFQYMGFSGQFEMHQVKGEPALANDPLLHNLAAAQTGGYFLSGGYVAQLNYFAKSIRTILSARYEELDLNDLVKGNSRRFSPAIAYQIDGFDAMIKFQYFNILKEEAVDPFKWKEQFRLGLQLNFK</sequence>
<evidence type="ECO:0000313" key="2">
    <source>
        <dbReference type="EMBL" id="AWI25959.1"/>
    </source>
</evidence>
<name>A0A2S1SHW9_9FLAO</name>
<proteinExistence type="predicted"/>